<gene>
    <name evidence="2" type="ORF">CK203_055800</name>
</gene>
<dbReference type="Proteomes" id="UP000288805">
    <property type="component" value="Unassembled WGS sequence"/>
</dbReference>
<accession>A0A438H652</accession>
<protein>
    <submittedName>
        <fullName evidence="2">Uncharacterized protein</fullName>
    </submittedName>
</protein>
<evidence type="ECO:0000313" key="3">
    <source>
        <dbReference type="Proteomes" id="UP000288805"/>
    </source>
</evidence>
<dbReference type="AlphaFoldDB" id="A0A438H652"/>
<reference evidence="2 3" key="1">
    <citation type="journal article" date="2018" name="PLoS Genet.">
        <title>Population sequencing reveals clonal diversity and ancestral inbreeding in the grapevine cultivar Chardonnay.</title>
        <authorList>
            <person name="Roach M.J."/>
            <person name="Johnson D.L."/>
            <person name="Bohlmann J."/>
            <person name="van Vuuren H.J."/>
            <person name="Jones S.J."/>
            <person name="Pretorius I.S."/>
            <person name="Schmidt S.A."/>
            <person name="Borneman A.R."/>
        </authorList>
    </citation>
    <scope>NUCLEOTIDE SEQUENCE [LARGE SCALE GENOMIC DNA]</scope>
    <source>
        <strain evidence="3">cv. Chardonnay</strain>
        <tissue evidence="2">Leaf</tissue>
    </source>
</reference>
<evidence type="ECO:0000256" key="1">
    <source>
        <dbReference type="SAM" id="MobiDB-lite"/>
    </source>
</evidence>
<sequence>MPKATYIAPPTIPTIPPYAPSTSEASITISAIYFLVMPDIPRPSEPIAPTEETIPAEVTTRVDVPIQPTHEATTEPSSSHDPTTT</sequence>
<feature type="region of interest" description="Disordered" evidence="1">
    <location>
        <begin position="44"/>
        <end position="85"/>
    </location>
</feature>
<proteinExistence type="predicted"/>
<evidence type="ECO:0000313" key="2">
    <source>
        <dbReference type="EMBL" id="RVW80050.1"/>
    </source>
</evidence>
<comment type="caution">
    <text evidence="2">The sequence shown here is derived from an EMBL/GenBank/DDBJ whole genome shotgun (WGS) entry which is preliminary data.</text>
</comment>
<organism evidence="2 3">
    <name type="scientific">Vitis vinifera</name>
    <name type="common">Grape</name>
    <dbReference type="NCBI Taxonomy" id="29760"/>
    <lineage>
        <taxon>Eukaryota</taxon>
        <taxon>Viridiplantae</taxon>
        <taxon>Streptophyta</taxon>
        <taxon>Embryophyta</taxon>
        <taxon>Tracheophyta</taxon>
        <taxon>Spermatophyta</taxon>
        <taxon>Magnoliopsida</taxon>
        <taxon>eudicotyledons</taxon>
        <taxon>Gunneridae</taxon>
        <taxon>Pentapetalae</taxon>
        <taxon>rosids</taxon>
        <taxon>Vitales</taxon>
        <taxon>Vitaceae</taxon>
        <taxon>Viteae</taxon>
        <taxon>Vitis</taxon>
    </lineage>
</organism>
<name>A0A438H652_VITVI</name>
<dbReference type="EMBL" id="QGNW01000271">
    <property type="protein sequence ID" value="RVW80050.1"/>
    <property type="molecule type" value="Genomic_DNA"/>
</dbReference>
<feature type="compositionally biased region" description="Polar residues" evidence="1">
    <location>
        <begin position="70"/>
        <end position="85"/>
    </location>
</feature>